<name>A0A7I7Q2Z3_9MYCO</name>
<protein>
    <recommendedName>
        <fullName evidence="4">HTH araC/xylS-type domain-containing protein</fullName>
    </recommendedName>
</protein>
<proteinExistence type="predicted"/>
<dbReference type="GO" id="GO:0003700">
    <property type="term" value="F:DNA-binding transcription factor activity"/>
    <property type="evidence" value="ECO:0007669"/>
    <property type="project" value="InterPro"/>
</dbReference>
<organism evidence="5 6">
    <name type="scientific">Mycobacterium stomatepiae</name>
    <dbReference type="NCBI Taxonomy" id="470076"/>
    <lineage>
        <taxon>Bacteria</taxon>
        <taxon>Bacillati</taxon>
        <taxon>Actinomycetota</taxon>
        <taxon>Actinomycetes</taxon>
        <taxon>Mycobacteriales</taxon>
        <taxon>Mycobacteriaceae</taxon>
        <taxon>Mycobacterium</taxon>
        <taxon>Mycobacterium simiae complex</taxon>
    </lineage>
</organism>
<dbReference type="EMBL" id="AP022587">
    <property type="protein sequence ID" value="BBY20754.1"/>
    <property type="molecule type" value="Genomic_DNA"/>
</dbReference>
<dbReference type="InterPro" id="IPR035418">
    <property type="entry name" value="AraC-bd_2"/>
</dbReference>
<keyword evidence="3" id="KW-0804">Transcription</keyword>
<dbReference type="InterPro" id="IPR018060">
    <property type="entry name" value="HTH_AraC"/>
</dbReference>
<dbReference type="InterPro" id="IPR050204">
    <property type="entry name" value="AraC_XylS_family_regulators"/>
</dbReference>
<dbReference type="KEGG" id="msto:MSTO_09590"/>
<keyword evidence="6" id="KW-1185">Reference proteome</keyword>
<evidence type="ECO:0000313" key="6">
    <source>
        <dbReference type="Proteomes" id="UP000467130"/>
    </source>
</evidence>
<keyword evidence="2" id="KW-0238">DNA-binding</keyword>
<evidence type="ECO:0000256" key="1">
    <source>
        <dbReference type="ARBA" id="ARBA00023015"/>
    </source>
</evidence>
<dbReference type="PANTHER" id="PTHR46796">
    <property type="entry name" value="HTH-TYPE TRANSCRIPTIONAL ACTIVATOR RHAS-RELATED"/>
    <property type="match status" value="1"/>
</dbReference>
<sequence length="235" mass="26073">MASIFGPAADMTVTRWPGGTRHLGVKIDQLAVDTALERMLGHPLDAPIEFSAALPIHAGGVQSWVRQMQWMSGELAYPDNPMRHAAVLDPLLESVIHGFLLMAEHPYRELLVSPAKPARPLAVREAIDIIESSPQASLTTTLLASRCHVSVRALQEGFRRHVGMTPMHYVQRVRLRRAHHDLRAAHPAQSTVASIAHRWRFGHLGRFAAAYKAMYGETPLQTLRATRCLTLGTHQ</sequence>
<dbReference type="InterPro" id="IPR018062">
    <property type="entry name" value="HTH_AraC-typ_CS"/>
</dbReference>
<dbReference type="PROSITE" id="PS00041">
    <property type="entry name" value="HTH_ARAC_FAMILY_1"/>
    <property type="match status" value="1"/>
</dbReference>
<evidence type="ECO:0000256" key="2">
    <source>
        <dbReference type="ARBA" id="ARBA00023125"/>
    </source>
</evidence>
<dbReference type="PANTHER" id="PTHR46796:SF12">
    <property type="entry name" value="HTH-TYPE DNA-BINDING TRANSCRIPTIONAL ACTIVATOR EUTR"/>
    <property type="match status" value="1"/>
</dbReference>
<gene>
    <name evidence="5" type="ORF">MSTO_09590</name>
</gene>
<dbReference type="Gene3D" id="1.10.10.60">
    <property type="entry name" value="Homeodomain-like"/>
    <property type="match status" value="1"/>
</dbReference>
<dbReference type="Pfam" id="PF14525">
    <property type="entry name" value="AraC_binding_2"/>
    <property type="match status" value="1"/>
</dbReference>
<keyword evidence="1" id="KW-0805">Transcription regulation</keyword>
<evidence type="ECO:0000313" key="5">
    <source>
        <dbReference type="EMBL" id="BBY20754.1"/>
    </source>
</evidence>
<dbReference type="GO" id="GO:0043565">
    <property type="term" value="F:sequence-specific DNA binding"/>
    <property type="evidence" value="ECO:0007669"/>
    <property type="project" value="InterPro"/>
</dbReference>
<dbReference type="SMART" id="SM00342">
    <property type="entry name" value="HTH_ARAC"/>
    <property type="match status" value="1"/>
</dbReference>
<reference evidence="5 6" key="1">
    <citation type="journal article" date="2019" name="Emerg. Microbes Infect.">
        <title>Comprehensive subspecies identification of 175 nontuberculous mycobacteria species based on 7547 genomic profiles.</title>
        <authorList>
            <person name="Matsumoto Y."/>
            <person name="Kinjo T."/>
            <person name="Motooka D."/>
            <person name="Nabeya D."/>
            <person name="Jung N."/>
            <person name="Uechi K."/>
            <person name="Horii T."/>
            <person name="Iida T."/>
            <person name="Fujita J."/>
            <person name="Nakamura S."/>
        </authorList>
    </citation>
    <scope>NUCLEOTIDE SEQUENCE [LARGE SCALE GENOMIC DNA]</scope>
    <source>
        <strain evidence="5 6">JCM 17783</strain>
    </source>
</reference>
<dbReference type="InterPro" id="IPR009057">
    <property type="entry name" value="Homeodomain-like_sf"/>
</dbReference>
<dbReference type="AlphaFoldDB" id="A0A7I7Q2Z3"/>
<evidence type="ECO:0000256" key="3">
    <source>
        <dbReference type="ARBA" id="ARBA00023163"/>
    </source>
</evidence>
<dbReference type="PROSITE" id="PS01124">
    <property type="entry name" value="HTH_ARAC_FAMILY_2"/>
    <property type="match status" value="1"/>
</dbReference>
<dbReference type="Proteomes" id="UP000467130">
    <property type="component" value="Chromosome"/>
</dbReference>
<dbReference type="Pfam" id="PF12833">
    <property type="entry name" value="HTH_18"/>
    <property type="match status" value="1"/>
</dbReference>
<evidence type="ECO:0000259" key="4">
    <source>
        <dbReference type="PROSITE" id="PS01124"/>
    </source>
</evidence>
<accession>A0A7I7Q2Z3</accession>
<dbReference type="SUPFAM" id="SSF46689">
    <property type="entry name" value="Homeodomain-like"/>
    <property type="match status" value="1"/>
</dbReference>
<feature type="domain" description="HTH araC/xylS-type" evidence="4">
    <location>
        <begin position="124"/>
        <end position="225"/>
    </location>
</feature>